<feature type="non-terminal residue" evidence="6">
    <location>
        <position position="1"/>
    </location>
</feature>
<dbReference type="InterPro" id="IPR025110">
    <property type="entry name" value="AMP-bd_C"/>
</dbReference>
<keyword evidence="4" id="KW-0677">Repeat</keyword>
<dbReference type="SUPFAM" id="SSF53474">
    <property type="entry name" value="alpha/beta-Hydrolases"/>
    <property type="match status" value="1"/>
</dbReference>
<dbReference type="Gene3D" id="1.10.1200.10">
    <property type="entry name" value="ACP-like"/>
    <property type="match status" value="4"/>
</dbReference>
<dbReference type="InterPro" id="IPR000873">
    <property type="entry name" value="AMP-dep_synth/lig_dom"/>
</dbReference>
<dbReference type="SUPFAM" id="SSF56801">
    <property type="entry name" value="Acetyl-CoA synthetase-like"/>
    <property type="match status" value="4"/>
</dbReference>
<dbReference type="InterPro" id="IPR010071">
    <property type="entry name" value="AA_adenyl_dom"/>
</dbReference>
<feature type="domain" description="Carrier" evidence="5">
    <location>
        <begin position="3977"/>
        <end position="4052"/>
    </location>
</feature>
<dbReference type="PANTHER" id="PTHR45527">
    <property type="entry name" value="NONRIBOSOMAL PEPTIDE SYNTHETASE"/>
    <property type="match status" value="1"/>
</dbReference>
<dbReference type="Pfam" id="PF00550">
    <property type="entry name" value="PP-binding"/>
    <property type="match status" value="4"/>
</dbReference>
<dbReference type="Proteomes" id="UP001176806">
    <property type="component" value="Unassembled WGS sequence"/>
</dbReference>
<keyword evidence="3" id="KW-0597">Phosphoprotein</keyword>
<dbReference type="CDD" id="cd05930">
    <property type="entry name" value="A_NRPS"/>
    <property type="match status" value="4"/>
</dbReference>
<dbReference type="Pfam" id="PF00975">
    <property type="entry name" value="Thioesterase"/>
    <property type="match status" value="1"/>
</dbReference>
<dbReference type="InterPro" id="IPR036736">
    <property type="entry name" value="ACP-like_sf"/>
</dbReference>
<keyword evidence="7" id="KW-1185">Reference proteome</keyword>
<comment type="cofactor">
    <cofactor evidence="1">
        <name>pantetheine 4'-phosphate</name>
        <dbReference type="ChEBI" id="CHEBI:47942"/>
    </cofactor>
</comment>
<evidence type="ECO:0000256" key="1">
    <source>
        <dbReference type="ARBA" id="ARBA00001957"/>
    </source>
</evidence>
<name>A0ABT8WT77_9FLAO</name>
<dbReference type="PANTHER" id="PTHR45527:SF1">
    <property type="entry name" value="FATTY ACID SYNTHASE"/>
    <property type="match status" value="1"/>
</dbReference>
<dbReference type="InterPro" id="IPR045851">
    <property type="entry name" value="AMP-bd_C_sf"/>
</dbReference>
<dbReference type="Gene3D" id="3.40.50.12780">
    <property type="entry name" value="N-terminal domain of ligase-like"/>
    <property type="match status" value="1"/>
</dbReference>
<dbReference type="EMBL" id="JAUOEL010000007">
    <property type="protein sequence ID" value="MDO5976368.1"/>
    <property type="molecule type" value="Genomic_DNA"/>
</dbReference>
<dbReference type="NCBIfam" id="TIGR01720">
    <property type="entry name" value="NRPS-para261"/>
    <property type="match status" value="1"/>
</dbReference>
<evidence type="ECO:0000256" key="3">
    <source>
        <dbReference type="ARBA" id="ARBA00022553"/>
    </source>
</evidence>
<dbReference type="InterPro" id="IPR001242">
    <property type="entry name" value="Condensation_dom"/>
</dbReference>
<dbReference type="PROSITE" id="PS00455">
    <property type="entry name" value="AMP_BINDING"/>
    <property type="match status" value="4"/>
</dbReference>
<comment type="caution">
    <text evidence="6">The sequence shown here is derived from an EMBL/GenBank/DDBJ whole genome shotgun (WGS) entry which is preliminary data.</text>
</comment>
<dbReference type="InterPro" id="IPR010060">
    <property type="entry name" value="NRPS_synth"/>
</dbReference>
<evidence type="ECO:0000313" key="6">
    <source>
        <dbReference type="EMBL" id="MDO5976368.1"/>
    </source>
</evidence>
<feature type="domain" description="Carrier" evidence="5">
    <location>
        <begin position="2457"/>
        <end position="2531"/>
    </location>
</feature>
<evidence type="ECO:0000256" key="2">
    <source>
        <dbReference type="ARBA" id="ARBA00022450"/>
    </source>
</evidence>
<reference evidence="6" key="1">
    <citation type="submission" date="2023-07" db="EMBL/GenBank/DDBJ databases">
        <title>Two novel species in the genus Flavivirga.</title>
        <authorList>
            <person name="Kwon K."/>
        </authorList>
    </citation>
    <scope>NUCLEOTIDE SEQUENCE</scope>
    <source>
        <strain evidence="6">KACC 14158</strain>
    </source>
</reference>
<dbReference type="SUPFAM" id="SSF47336">
    <property type="entry name" value="ACP-like"/>
    <property type="match status" value="4"/>
</dbReference>
<evidence type="ECO:0000259" key="5">
    <source>
        <dbReference type="PROSITE" id="PS50075"/>
    </source>
</evidence>
<organism evidence="6 7">
    <name type="scientific">Flavivirga jejuensis</name>
    <dbReference type="NCBI Taxonomy" id="870487"/>
    <lineage>
        <taxon>Bacteria</taxon>
        <taxon>Pseudomonadati</taxon>
        <taxon>Bacteroidota</taxon>
        <taxon>Flavobacteriia</taxon>
        <taxon>Flavobacteriales</taxon>
        <taxon>Flavobacteriaceae</taxon>
        <taxon>Flavivirga</taxon>
    </lineage>
</organism>
<dbReference type="CDD" id="cd19543">
    <property type="entry name" value="DCL_NRPS"/>
    <property type="match status" value="1"/>
</dbReference>
<dbReference type="CDD" id="cd19534">
    <property type="entry name" value="E_NRPS"/>
    <property type="match status" value="1"/>
</dbReference>
<dbReference type="Gene3D" id="3.30.559.10">
    <property type="entry name" value="Chloramphenicol acetyltransferase-like domain"/>
    <property type="match status" value="4"/>
</dbReference>
<dbReference type="Pfam" id="PF00668">
    <property type="entry name" value="Condensation"/>
    <property type="match status" value="4"/>
</dbReference>
<dbReference type="InterPro" id="IPR020806">
    <property type="entry name" value="PKS_PP-bd"/>
</dbReference>
<dbReference type="CDD" id="cd19531">
    <property type="entry name" value="LCL_NRPS-like"/>
    <property type="match status" value="2"/>
</dbReference>
<keyword evidence="2" id="KW-0596">Phosphopantetheine</keyword>
<dbReference type="InterPro" id="IPR020845">
    <property type="entry name" value="AMP-binding_CS"/>
</dbReference>
<dbReference type="SMART" id="SM00823">
    <property type="entry name" value="PKS_PP"/>
    <property type="match status" value="4"/>
</dbReference>
<feature type="domain" description="Carrier" evidence="5">
    <location>
        <begin position="1410"/>
        <end position="1485"/>
    </location>
</feature>
<dbReference type="InterPro" id="IPR001031">
    <property type="entry name" value="Thioesterase"/>
</dbReference>
<feature type="domain" description="Carrier" evidence="5">
    <location>
        <begin position="365"/>
        <end position="440"/>
    </location>
</feature>
<dbReference type="Gene3D" id="3.40.50.1820">
    <property type="entry name" value="alpha/beta hydrolase"/>
    <property type="match status" value="1"/>
</dbReference>
<sequence>DSLAYVIYTSGSTGVPKGAMIEHAGMLNHLLLMIDELDMDNKSVVAFTAPFTFDISVWQLLSGLLCGGRIAIYRESQLLDPSELQSSLYKEGVTILQLVPSYVSGLLDIASDFDLRKLHYFLVTGEAVHTSLLSKWFARYPDIPVVNAYGPTEAGDDVSLHFMKEAPSGQSVPIGKPVANMQIYVVDQKDNLCPVGVMGELWVSGVGVGRGYLNDAEKTAKVFRDNPFTSFSSRLYKTGDLGRWLSDGSLEFLGRKDDQVKIRGHRIELGEIESVLSSQAEVTGCCVQAKSDSSGMDRLVGYVVMSGDFNKQILQDQLEDELPSYMVPTVWVCLEELPLTVHGKIDKKALPDPDMSSLSTASYVAASTKIEEALVRIWQDLLGVEQVGVHDNFFELGGHSLLATRLVAMIRTKMNLEVQIRTIFTHCTISELTILISKTEKGTTLPEIVFQKKTGKIPLSFSQERLWFIDQLEGSLQYHMPIVLRLEGAVDKNILEKSFRTIVARHEVLRTVIQSDDGIGYQEVIPSEGWGIEVVSLENSENISRSLEAYLSCPFDLSKDYMLRMCLFCLENNSYVLAGVFHHIANDGWSDGILVHEFVHLYNRFKKGQVTDLPPLKIQYSDYALWQREHIEGVVLENELTYWTKKLKGTSPLVLPTDFPRPSVQSTKGADFNFSLNKELQDGISKLCKEQEVTTFMMLLAAFKVVLSKYSGQEDISVGTPIANRTQQETQDLIGFFVNTLVVRSTVHSEVPFLSYLEQVKETTLQAYENQFAPFEKVVERVVETRDMSTSPLFQVLFVFQDKISNEKEMSLDDVQLSSYGYDRKVSSFDITLAISEVDSGFEISIAYCVDLFTEETIHRLAVHYRELLRNIVNNAELKINELSIITKVEEKHLLYELNPKNVVYPEEITVLDMFRKQVGLTPDDIALVYGDTALTYQELDIRTDQLAIYLQEQDVSPNTFVGICVDRSLEMIIGILGILKSGGAYVPISPDYPEERIKYILEDTAMQLVLSSTDSITNLGNQLEITCLLLDKDWRAVEAISGKLVSNQIKKEDTAYVIYTSGSTGTPKGVAVSHGNLESLAFSRISYYGEVTSMILLPSFVFDPSVSVIVGTLLTGGRLIIPESTSINDASAMKSLLEGKMDLLLCVPTYYQFLLDEKVLDNTVFRGVILGGESLSSSIVSRHFELYPDIPIYNEYGPTECTVWSTVSRITEPEQQITIGKPIDIAQIYIVDEFQNLVAKGVSGEICISGGGVSKGYLNQDALTQEVFVENPFISGDRMYRTGDIARWLPDGTLEFLGRKDDQVKIRGYRIELGEIENILSELEGIKSCCVLARADDLGMNRLIGYVVSTDDFDKQKTQAFLKERLPEYMVPQLWVVLDEMPLTSNGKVDKGTLPEPQKSQLSEVEYIAPRNDQEKKLVLIWEELLGVDKIGINDNFFELGGHSLLATRLVSKIRKEMELEITIKSIFSHPKIADLSSHIENQTKQIILPKIIQEERIGRIPLSFSQERLWFIDKLEGSIAYNLPIIMNLKGKLNVTIFEACFKEIVSRHEVLRTVIKTEDGIGYQEVLSSEGWKLDVVKLDNPQILEALLKAEISRPFDLSKEYMFRMKLFDLGENTYVMAGVFHHISSDGWSNSILVQEFTALYEAYNQGKQPDLPELPIQYADYALWQRKYLEGDVLDEQLLYWKEKLQSVSPLYLPMDYPRPSIQNTEGANNFLVLSKELSLLLKELCEKEGVTLFMLLLTTFKVLLHRYSGQDDICVGTPIANRTQEETEGIIGFFVNTLALRSDLSDSPSFIELLEQVKQVTLDAYNHQAVPFEKVVDAVVEIRDRSITPLFQTMFTLQNTIKTKEEADNLGVGVVDDLELSSYDLEETTAQFDMTLTAVNSETEISFNLEYCTALFKKETIERMLMHYKELLFGIAKAPEMEVGALPMLVEEEKHQVLHTFNTTNKASYLVDQTILDLLYDQVNKTPDNTAVIFGTDSVTYTELHEKSNQLAAYILAEESAFIGICIGQSIEMIIGILGILKAGKTYIPIDPNYPKERIDYILEDAGIQMVLTNSSTSSVFSEKEELQIVVLDVDWKSIVRDTPKRVLSNVSSEDLAYVIYTSGTTGNPKGVLISHHSLYDYALTFSDYFELNEKDKIIQQSSLSFDTSIEEIFPILVKGGSLCVVEKTNDFEELLRVCERERITILSTNPYLVQYLNAHKEDFSLYIRALISGGDVLKPEYISNIYQDLAVYNTYGPTESTVCISYHKVTALEPSIPIGKPIANRQVYILNAARQLNPIGVIGELFVGGSGLAKGYLNKPELTKQQFVSNPFNTEEILYKTGDMCYRLSDGSLIFSGRKDTQVNIRGYRIELGEIESVLASVKLVSSCCVLARTDAEGHPRLVGYVVSKGEFDKTILQEALRKQLPEYMVPKLWMSLSSMPLNHNGKIDKKALPNLELTSLSSEKYVAPSSDVELNLAQVWKDLLGVPEIGIHDNFFDLGGDSIITIQVVSRLKRYGYHLQPRDLFEHQTISALSEVALLKGNEIKGEQGILAGESILLPIQQWYFEEAYSQTAQFNQSIFVAINKQIKQSSLELAVKTLVSHHDALRFRYVEEETGWKQHYDSKEGVLEIVELQSADQEEIASLITEICTEGQQGLTLEKGDIFKVILIKTPEYEMMNRLFIVSHHLIVDGVSWRIILDDFNGILEAVNKEEKIDLGIKGTSYREWGEALKAYAVDTSVMAQLPYWKNAINAYTPLSVDKKNEGTRYKDLIDYSIKLDAEYTAILLKEVHQSYGTEIDDILLCCLVLTISKWTNQDTVNIGMEGHGREYVSKTIDISRTVGWFTSLYPVSLKVGKDITLGNLIKSIKEQLRCIPEKGMGYGALRYLHPLEDIRNQLSGTSWDIVFNYLGQLDNTVQASDTIGRADESVGEEIGGDVPFYEKLAVNSSVAGGELIMGWSFSKEEYEIETIEKLAESYLDNLKQLIAHCKNIKQRELTPSDYGLQKEIRYDEFSVYAETLVEEDRNGELTFAPLYRLSPLQEGMLFHGVFTEKSNAYVEQLVIDFSKPIDTGTMKKSWDYVIQNHSILRSAFIYGAFSIPLQRVHQDVKLPFEQFDYNMHKESEQEVLLSSFLEMDKKKGFEFSKPPLMRITIIKSTSKVYKMVFTHHHIVMDGWSLSMMMGELMIAYETISKGEKLPKIEEDLFEDYIKYIRAKNPNEEEKFWKEYLGKLETPTLLPFFEDSISRNKGLGEYKNKLLVLDSNYTEGIKEYAQKNRVTVNTIVQWVWALLLSKYTGNTEVVYGVTVSGRPTDMENSENKIGLYINTLPLCASINHDEIVVTSLQEIQKAHTICREHQYTSLATVQHYSGVQGDLFDSILVFENYPISEEVFKEESLLEVKSIEAKEQTNYPLTITVSLGRELEIDFSYNTSLLSAEKVTMIKGHFNKVLEQLLNLPDAAVVSEVNMLSDQENELLGIFNDTSAEYPKDKTVIDLFTQQVINTPDAIAVVYENEELSYKELDKRSNQLARYLREQGVVPNTLVGICLERSLEMLIGILGILKSGGAYVPIDPAYPKGRIDYMITDAGIDLVLSSRSSVSVIIERDDLSVVLLDSHWDSISGFSTRKLSSVLPNCLAYVIYTSGSTGKPKGVMIEHSNVTNLITSQTHTFNFDSSDVVLQFSNFVFDASVEQIFIALCSGSKLVLINEEIILDPVHLLDFIDNERITHLHTTPSMLSTLPIGRVLQSLKRVVVGGEICSKELMLDWSENYIFYNEYGPTETTVTSVMSIYKEVKGNKAISIGNPIGNTQIYIMNEGHTLLPIGVVGELCIGGAGVTRGYLNQEELTKDKFVSNPFVEGDRIYKTGDLARWLPDGTIEFIGRKDDQVKIRGYRIELGEIENALSSIVSVTQCCVLAKEDVSGTMSLVGYVVVDDTLDKEKLQEALRLSLPEYMVPMLWVEMEVMPLNSNGKLDKKSLPDPDSSQLSTQEYVAPQNETEEQMVVIWQELLKVEMIGVQDNFFELGGHSILAMKLISQINKKFSKALPIVSVFEYPTIKLFSEVISSDQKKEYTTLIPLNEKGEEKPIFCVHPLGGTVIVYKELSDALGDKQPFYAFQSSGLDGLSPILKTVEEMAAIYIKEMQKIDAEGPYRLAGYSFGGEIAFEMTMQLEEQGFEVEEVLLFDVQPPIREDKEQELKISHEEFLMVMLEGINKEYNVSIAANISDFENKQEEQQLEKLYDLIRTSEIEITEAQMRGTIGVIMANEYSNYQPPINSQIKTAIKLFKANEELDEKEQILDVKLAADGYGWKALTTKEVKVFKVSGNHLNMLNMPYVADIVKCLQIKN</sequence>
<dbReference type="Pfam" id="PF00501">
    <property type="entry name" value="AMP-binding"/>
    <property type="match status" value="4"/>
</dbReference>
<dbReference type="PROSITE" id="PS50075">
    <property type="entry name" value="CARRIER"/>
    <property type="match status" value="4"/>
</dbReference>
<dbReference type="PROSITE" id="PS00012">
    <property type="entry name" value="PHOSPHOPANTETHEINE"/>
    <property type="match status" value="4"/>
</dbReference>
<dbReference type="NCBIfam" id="NF003417">
    <property type="entry name" value="PRK04813.1"/>
    <property type="match status" value="4"/>
</dbReference>
<dbReference type="RefSeq" id="WP_303303653.1">
    <property type="nucleotide sequence ID" value="NZ_JAUOEL010000007.1"/>
</dbReference>
<evidence type="ECO:0000313" key="7">
    <source>
        <dbReference type="Proteomes" id="UP001176806"/>
    </source>
</evidence>
<dbReference type="Gene3D" id="3.40.50.980">
    <property type="match status" value="6"/>
</dbReference>
<proteinExistence type="predicted"/>
<dbReference type="SUPFAM" id="SSF52777">
    <property type="entry name" value="CoA-dependent acyltransferases"/>
    <property type="match status" value="8"/>
</dbReference>
<dbReference type="Gene3D" id="3.30.300.30">
    <property type="match status" value="4"/>
</dbReference>
<dbReference type="InterPro" id="IPR006162">
    <property type="entry name" value="Ppantetheine_attach_site"/>
</dbReference>
<dbReference type="NCBIfam" id="TIGR01733">
    <property type="entry name" value="AA-adenyl-dom"/>
    <property type="match status" value="3"/>
</dbReference>
<dbReference type="Gene3D" id="2.30.38.10">
    <property type="entry name" value="Luciferase, Domain 3"/>
    <property type="match status" value="3"/>
</dbReference>
<dbReference type="Gene3D" id="3.30.559.30">
    <property type="entry name" value="Nonribosomal peptide synthetase, condensation domain"/>
    <property type="match status" value="4"/>
</dbReference>
<accession>A0ABT8WT77</accession>
<evidence type="ECO:0000256" key="4">
    <source>
        <dbReference type="ARBA" id="ARBA00022737"/>
    </source>
</evidence>
<protein>
    <submittedName>
        <fullName evidence="6">Amino acid adenylation domain-containing protein</fullName>
    </submittedName>
</protein>
<dbReference type="InterPro" id="IPR009081">
    <property type="entry name" value="PP-bd_ACP"/>
</dbReference>
<gene>
    <name evidence="6" type="ORF">Q4Q40_19385</name>
</gene>
<dbReference type="InterPro" id="IPR042099">
    <property type="entry name" value="ANL_N_sf"/>
</dbReference>
<dbReference type="Pfam" id="PF13193">
    <property type="entry name" value="AMP-binding_C"/>
    <property type="match status" value="4"/>
</dbReference>
<dbReference type="InterPro" id="IPR023213">
    <property type="entry name" value="CAT-like_dom_sf"/>
</dbReference>
<dbReference type="InterPro" id="IPR029058">
    <property type="entry name" value="AB_hydrolase_fold"/>
</dbReference>